<feature type="compositionally biased region" description="Low complexity" evidence="7">
    <location>
        <begin position="157"/>
        <end position="182"/>
    </location>
</feature>
<feature type="compositionally biased region" description="Low complexity" evidence="7">
    <location>
        <begin position="190"/>
        <end position="210"/>
    </location>
</feature>
<feature type="region of interest" description="Disordered" evidence="7">
    <location>
        <begin position="53"/>
        <end position="237"/>
    </location>
</feature>
<organism evidence="9 10">
    <name type="scientific">Musa balbisiana</name>
    <name type="common">Banana</name>
    <dbReference type="NCBI Taxonomy" id="52838"/>
    <lineage>
        <taxon>Eukaryota</taxon>
        <taxon>Viridiplantae</taxon>
        <taxon>Streptophyta</taxon>
        <taxon>Embryophyta</taxon>
        <taxon>Tracheophyta</taxon>
        <taxon>Spermatophyta</taxon>
        <taxon>Magnoliopsida</taxon>
        <taxon>Liliopsida</taxon>
        <taxon>Zingiberales</taxon>
        <taxon>Musaceae</taxon>
        <taxon>Musa</taxon>
    </lineage>
</organism>
<evidence type="ECO:0000256" key="4">
    <source>
        <dbReference type="ARBA" id="ARBA00023163"/>
    </source>
</evidence>
<evidence type="ECO:0000256" key="1">
    <source>
        <dbReference type="ARBA" id="ARBA00004123"/>
    </source>
</evidence>
<evidence type="ECO:0000256" key="3">
    <source>
        <dbReference type="ARBA" id="ARBA00023015"/>
    </source>
</evidence>
<dbReference type="EMBL" id="PYDT01000010">
    <property type="protein sequence ID" value="THU46425.1"/>
    <property type="molecule type" value="Genomic_DNA"/>
</dbReference>
<sequence>MDKTCTSSSPCRSGLKHRFARMLLGSSCGSTATATDVIKLSSSTLRQQLVPEESSICRSGDGQRKLRNPLSFPSNDGGHQHCVARVVQGSVHRGARRSGHEIKKERRITETGERSKSSPVPPYSPMRNCYYRSHDEDKKKKACGRRGSSRRKATRKLLSSNGYGFSSSSSLDRNDELGLFSSGEEEEESGTLFSSKSFSSDSSEFYCNNNGRRKKNKKKSGSKSMKSNEPLRGNATGKLWPLASLSSAEKKHKAEAEMDVGFPVVKKSSDPYMDFRSSMVEMIVERQMSSASDMERLLHSYLSLNSHLHHPVILEAFLDTWEAILGE</sequence>
<dbReference type="NCBIfam" id="TIGR01568">
    <property type="entry name" value="A_thal_3678"/>
    <property type="match status" value="1"/>
</dbReference>
<keyword evidence="5 6" id="KW-0539">Nucleus</keyword>
<dbReference type="GO" id="GO:0005634">
    <property type="term" value="C:nucleus"/>
    <property type="evidence" value="ECO:0007669"/>
    <property type="project" value="UniProtKB-SubCell"/>
</dbReference>
<feature type="domain" description="OVATE" evidence="8">
    <location>
        <begin position="264"/>
        <end position="323"/>
    </location>
</feature>
<keyword evidence="2 6" id="KW-0678">Repressor</keyword>
<dbReference type="Proteomes" id="UP000317650">
    <property type="component" value="Chromosome 9"/>
</dbReference>
<keyword evidence="4 6" id="KW-0804">Transcription</keyword>
<dbReference type="AlphaFoldDB" id="A0A4S8IE31"/>
<evidence type="ECO:0000256" key="7">
    <source>
        <dbReference type="SAM" id="MobiDB-lite"/>
    </source>
</evidence>
<evidence type="ECO:0000256" key="5">
    <source>
        <dbReference type="ARBA" id="ARBA00023242"/>
    </source>
</evidence>
<dbReference type="GO" id="GO:0045892">
    <property type="term" value="P:negative regulation of DNA-templated transcription"/>
    <property type="evidence" value="ECO:0007669"/>
    <property type="project" value="UniProtKB-UniRule"/>
</dbReference>
<protein>
    <recommendedName>
        <fullName evidence="6">Transcription repressor</fullName>
    </recommendedName>
    <alternativeName>
        <fullName evidence="6">Ovate family protein</fullName>
    </alternativeName>
</protein>
<feature type="compositionally biased region" description="Basic and acidic residues" evidence="7">
    <location>
        <begin position="98"/>
        <end position="116"/>
    </location>
</feature>
<feature type="compositionally biased region" description="Basic residues" evidence="7">
    <location>
        <begin position="140"/>
        <end position="155"/>
    </location>
</feature>
<name>A0A4S8IE31_MUSBA</name>
<evidence type="ECO:0000313" key="9">
    <source>
        <dbReference type="EMBL" id="THU46425.1"/>
    </source>
</evidence>
<comment type="function">
    <text evidence="6">Transcriptional repressor that regulates multiple aspects of plant growth and development.</text>
</comment>
<dbReference type="PROSITE" id="PS51754">
    <property type="entry name" value="OVATE"/>
    <property type="match status" value="1"/>
</dbReference>
<evidence type="ECO:0000256" key="2">
    <source>
        <dbReference type="ARBA" id="ARBA00022491"/>
    </source>
</evidence>
<dbReference type="PANTHER" id="PTHR33057">
    <property type="entry name" value="TRANSCRIPTION REPRESSOR OFP7-RELATED"/>
    <property type="match status" value="1"/>
</dbReference>
<dbReference type="Pfam" id="PF04844">
    <property type="entry name" value="Ovate"/>
    <property type="match status" value="1"/>
</dbReference>
<evidence type="ECO:0000313" key="10">
    <source>
        <dbReference type="Proteomes" id="UP000317650"/>
    </source>
</evidence>
<reference evidence="9 10" key="1">
    <citation type="journal article" date="2019" name="Nat. Plants">
        <title>Genome sequencing of Musa balbisiana reveals subgenome evolution and function divergence in polyploid bananas.</title>
        <authorList>
            <person name="Yao X."/>
        </authorList>
    </citation>
    <scope>NUCLEOTIDE SEQUENCE [LARGE SCALE GENOMIC DNA]</scope>
    <source>
        <strain evidence="10">cv. DH-PKW</strain>
        <tissue evidence="9">Leaves</tissue>
    </source>
</reference>
<evidence type="ECO:0000259" key="8">
    <source>
        <dbReference type="PROSITE" id="PS51754"/>
    </source>
</evidence>
<keyword evidence="3 6" id="KW-0805">Transcription regulation</keyword>
<proteinExistence type="predicted"/>
<feature type="compositionally biased region" description="Basic residues" evidence="7">
    <location>
        <begin position="211"/>
        <end position="221"/>
    </location>
</feature>
<evidence type="ECO:0000256" key="6">
    <source>
        <dbReference type="RuleBase" id="RU367028"/>
    </source>
</evidence>
<dbReference type="InterPro" id="IPR038933">
    <property type="entry name" value="Ovate"/>
</dbReference>
<comment type="caution">
    <text evidence="9">The sequence shown here is derived from an EMBL/GenBank/DDBJ whole genome shotgun (WGS) entry which is preliminary data.</text>
</comment>
<dbReference type="PANTHER" id="PTHR33057:SF3">
    <property type="entry name" value="TRANSCRIPTION REPRESSOR"/>
    <property type="match status" value="1"/>
</dbReference>
<keyword evidence="10" id="KW-1185">Reference proteome</keyword>
<gene>
    <name evidence="9" type="ORF">C4D60_Mb09t04800</name>
</gene>
<dbReference type="InterPro" id="IPR006458">
    <property type="entry name" value="Ovate_C"/>
</dbReference>
<comment type="subcellular location">
    <subcellularLocation>
        <location evidence="1 6">Nucleus</location>
    </subcellularLocation>
</comment>
<accession>A0A4S8IE31</accession>